<dbReference type="InterPro" id="IPR005311">
    <property type="entry name" value="PBP_dimer"/>
</dbReference>
<dbReference type="Pfam" id="PF03717">
    <property type="entry name" value="PBP_dimer"/>
    <property type="match status" value="1"/>
</dbReference>
<dbReference type="Gene3D" id="1.10.150.770">
    <property type="match status" value="1"/>
</dbReference>
<dbReference type="SUPFAM" id="SSF54184">
    <property type="entry name" value="Penicillin-binding protein 2x (pbp-2x), c-terminal domain"/>
    <property type="match status" value="1"/>
</dbReference>
<dbReference type="InterPro" id="IPR012338">
    <property type="entry name" value="Beta-lactam/transpept-like"/>
</dbReference>
<dbReference type="PANTHER" id="PTHR30627:SF1">
    <property type="entry name" value="PEPTIDOGLYCAN D,D-TRANSPEPTIDASE FTSI"/>
    <property type="match status" value="1"/>
</dbReference>
<dbReference type="SUPFAM" id="SSF56519">
    <property type="entry name" value="Penicillin binding protein dimerisation domain"/>
    <property type="match status" value="1"/>
</dbReference>
<dbReference type="InterPro" id="IPR005543">
    <property type="entry name" value="PASTA_dom"/>
</dbReference>
<dbReference type="OrthoDB" id="9770103at2"/>
<keyword evidence="2" id="KW-0121">Carboxypeptidase</keyword>
<evidence type="ECO:0000313" key="7">
    <source>
        <dbReference type="Proteomes" id="UP000290253"/>
    </source>
</evidence>
<dbReference type="Pfam" id="PF00905">
    <property type="entry name" value="Transpeptidase"/>
    <property type="match status" value="1"/>
</dbReference>
<dbReference type="Gene3D" id="3.30.450.330">
    <property type="match status" value="1"/>
</dbReference>
<keyword evidence="2" id="KW-0645">Protease</keyword>
<feature type="domain" description="PASTA" evidence="5">
    <location>
        <begin position="712"/>
        <end position="771"/>
    </location>
</feature>
<dbReference type="Gene3D" id="3.40.710.10">
    <property type="entry name" value="DD-peptidase/beta-lactamase superfamily"/>
    <property type="match status" value="1"/>
</dbReference>
<evidence type="ECO:0000313" key="6">
    <source>
        <dbReference type="EMBL" id="RXS94628.1"/>
    </source>
</evidence>
<keyword evidence="7" id="KW-1185">Reference proteome</keyword>
<organism evidence="6 7">
    <name type="scientific">Silvibacterium dinghuense</name>
    <dbReference type="NCBI Taxonomy" id="1560006"/>
    <lineage>
        <taxon>Bacteria</taxon>
        <taxon>Pseudomonadati</taxon>
        <taxon>Acidobacteriota</taxon>
        <taxon>Terriglobia</taxon>
        <taxon>Terriglobales</taxon>
        <taxon>Acidobacteriaceae</taxon>
        <taxon>Silvibacterium</taxon>
    </lineage>
</organism>
<keyword evidence="2" id="KW-0378">Hydrolase</keyword>
<dbReference type="GO" id="GO:0005886">
    <property type="term" value="C:plasma membrane"/>
    <property type="evidence" value="ECO:0007669"/>
    <property type="project" value="TreeGrafter"/>
</dbReference>
<reference evidence="6 7" key="1">
    <citation type="journal article" date="2016" name="Int. J. Syst. Evol. Microbiol.">
        <title>Acidipila dinghuensis sp. nov., an acidobacterium isolated from forest soil.</title>
        <authorList>
            <person name="Jiang Y.W."/>
            <person name="Wang J."/>
            <person name="Chen M.H."/>
            <person name="Lv Y.Y."/>
            <person name="Qiu L.H."/>
        </authorList>
    </citation>
    <scope>NUCLEOTIDE SEQUENCE [LARGE SCALE GENOMIC DNA]</scope>
    <source>
        <strain evidence="6 7">DHOF10</strain>
    </source>
</reference>
<gene>
    <name evidence="6" type="ORF">ESZ00_14555</name>
</gene>
<dbReference type="EMBL" id="SDMK01000003">
    <property type="protein sequence ID" value="RXS94628.1"/>
    <property type="molecule type" value="Genomic_DNA"/>
</dbReference>
<evidence type="ECO:0000256" key="1">
    <source>
        <dbReference type="ARBA" id="ARBA00004370"/>
    </source>
</evidence>
<dbReference type="Gene3D" id="3.90.1310.10">
    <property type="entry name" value="Penicillin-binding protein 2a (Domain 2)"/>
    <property type="match status" value="1"/>
</dbReference>
<feature type="compositionally biased region" description="Basic and acidic residues" evidence="4">
    <location>
        <begin position="672"/>
        <end position="686"/>
    </location>
</feature>
<name>A0A4Q1SBV9_9BACT</name>
<proteinExistence type="predicted"/>
<dbReference type="CDD" id="cd06575">
    <property type="entry name" value="PASTA_Pbp2x-like_2"/>
    <property type="match status" value="1"/>
</dbReference>
<accession>A0A4Q1SBV9</accession>
<evidence type="ECO:0000256" key="2">
    <source>
        <dbReference type="ARBA" id="ARBA00022645"/>
    </source>
</evidence>
<evidence type="ECO:0000259" key="5">
    <source>
        <dbReference type="PROSITE" id="PS51178"/>
    </source>
</evidence>
<dbReference type="GO" id="GO:0004180">
    <property type="term" value="F:carboxypeptidase activity"/>
    <property type="evidence" value="ECO:0007669"/>
    <property type="project" value="UniProtKB-KW"/>
</dbReference>
<dbReference type="PANTHER" id="PTHR30627">
    <property type="entry name" value="PEPTIDOGLYCAN D,D-TRANSPEPTIDASE"/>
    <property type="match status" value="1"/>
</dbReference>
<evidence type="ECO:0000256" key="3">
    <source>
        <dbReference type="ARBA" id="ARBA00023136"/>
    </source>
</evidence>
<dbReference type="InterPro" id="IPR050515">
    <property type="entry name" value="Beta-lactam/transpept"/>
</dbReference>
<dbReference type="SUPFAM" id="SSF56601">
    <property type="entry name" value="beta-lactamase/transpeptidase-like"/>
    <property type="match status" value="1"/>
</dbReference>
<dbReference type="GO" id="GO:0008658">
    <property type="term" value="F:penicillin binding"/>
    <property type="evidence" value="ECO:0007669"/>
    <property type="project" value="InterPro"/>
</dbReference>
<sequence length="771" mass="83332">MRRMRVLNVLVFLSFWCLIICFRLVWLQVFQHHEWVERAARQQQRTFEVAPRRGILYDRNLHELAMTVLADSIFAVPTEVGNDKAAEATALAAVVHTDPTDTFTSGAQILARLNASRNFAWIARKQDPAVIAKVKALDLKGVYTVKEFKRFYPNNDIAAQVLGYVGIDDNGLGGLEENFDEDLHGTPGRMYTNVDARRHRLGSEEREPLPGENLVLTIDENIQYMAERALEHNMERTHAKVGTVVVQDPHTGQILALAVRPTFDPNDFRHATTDLLRDHAVSDVYEPGSTFKLVTYSAALEEHVATPDGMVDCGGGQINVAGRIVHDAPGEHFGNITVAKALAESSDVAAIRLAQRMGAERFYQYIKAFGFGDRTGIELPDETRGLLKPVRKWNPTTIGSIPMGQEVAVTPIQLITMASTIANGGVYLPPHILMQSTNDVKGDGKLQPATFHPETELPNPLPDGSHRVISTLTAAQMRKMMEGVVEFGTGHLTTQLNGYSAAGKTGTAQKIDPRTHTYSKTNFVASFVGFAPVNNPAVTIAVITDSPDHSMHFGAEASGPVFQELAQEILEYLGVPHDQPLRTPVQIAKADSAAKAVDDAPQDNADDLDSLFAEVNNLPANDPLRSSPADGTRAPVSKHDLDQQAAGLTPPAPVVPGQPAAPLIDPKILEAKREQDKEESAKEVADSRASQQPLQAPSSTSSTPGGGVMVASGKKVAVPSFVGEPVRKVIEQAGSIGITVKVLGSGIAREQAPAPGTMVPEGTSVVVRFGR</sequence>
<dbReference type="SMART" id="SM00740">
    <property type="entry name" value="PASTA"/>
    <property type="match status" value="1"/>
</dbReference>
<feature type="region of interest" description="Disordered" evidence="4">
    <location>
        <begin position="672"/>
        <end position="708"/>
    </location>
</feature>
<comment type="caution">
    <text evidence="6">The sequence shown here is derived from an EMBL/GenBank/DDBJ whole genome shotgun (WGS) entry which is preliminary data.</text>
</comment>
<evidence type="ECO:0000256" key="4">
    <source>
        <dbReference type="SAM" id="MobiDB-lite"/>
    </source>
</evidence>
<dbReference type="Proteomes" id="UP000290253">
    <property type="component" value="Unassembled WGS sequence"/>
</dbReference>
<comment type="subcellular location">
    <subcellularLocation>
        <location evidence="1">Membrane</location>
    </subcellularLocation>
</comment>
<dbReference type="GO" id="GO:0071555">
    <property type="term" value="P:cell wall organization"/>
    <property type="evidence" value="ECO:0007669"/>
    <property type="project" value="TreeGrafter"/>
</dbReference>
<dbReference type="AlphaFoldDB" id="A0A4Q1SBV9"/>
<keyword evidence="3" id="KW-0472">Membrane</keyword>
<dbReference type="PROSITE" id="PS51178">
    <property type="entry name" value="PASTA"/>
    <property type="match status" value="1"/>
</dbReference>
<dbReference type="Pfam" id="PF03793">
    <property type="entry name" value="PASTA"/>
    <property type="match status" value="1"/>
</dbReference>
<dbReference type="InterPro" id="IPR001460">
    <property type="entry name" value="PCN-bd_Tpept"/>
</dbReference>
<dbReference type="InterPro" id="IPR036138">
    <property type="entry name" value="PBP_dimer_sf"/>
</dbReference>
<protein>
    <submittedName>
        <fullName evidence="6">PASTA domain-containing protein</fullName>
    </submittedName>
</protein>
<feature type="region of interest" description="Disordered" evidence="4">
    <location>
        <begin position="618"/>
        <end position="637"/>
    </location>
</feature>